<feature type="transmembrane region" description="Helical" evidence="1">
    <location>
        <begin position="72"/>
        <end position="90"/>
    </location>
</feature>
<dbReference type="Proteomes" id="UP001167796">
    <property type="component" value="Unassembled WGS sequence"/>
</dbReference>
<dbReference type="EMBL" id="JAUQSX010000003">
    <property type="protein sequence ID" value="MDO7846300.1"/>
    <property type="molecule type" value="Genomic_DNA"/>
</dbReference>
<evidence type="ECO:0000256" key="1">
    <source>
        <dbReference type="SAM" id="Phobius"/>
    </source>
</evidence>
<name>A0ABT9A8X8_9BACT</name>
<keyword evidence="1" id="KW-1133">Transmembrane helix</keyword>
<dbReference type="Pfam" id="PF01066">
    <property type="entry name" value="CDP-OH_P_transf"/>
    <property type="match status" value="1"/>
</dbReference>
<dbReference type="PROSITE" id="PS51257">
    <property type="entry name" value="PROKAR_LIPOPROTEIN"/>
    <property type="match status" value="1"/>
</dbReference>
<feature type="transmembrane region" description="Helical" evidence="1">
    <location>
        <begin position="147"/>
        <end position="170"/>
    </location>
</feature>
<gene>
    <name evidence="2" type="ORF">Q5H92_08035</name>
</gene>
<dbReference type="Gene3D" id="1.20.120.1760">
    <property type="match status" value="1"/>
</dbReference>
<accession>A0ABT9A8X8</accession>
<dbReference type="InterPro" id="IPR000462">
    <property type="entry name" value="CDP-OH_P_trans"/>
</dbReference>
<comment type="caution">
    <text evidence="2">The sequence shown here is derived from an EMBL/GenBank/DDBJ whole genome shotgun (WGS) entry which is preliminary data.</text>
</comment>
<sequence length="200" mass="22100">MKYLPLALIYSRLAIGGLLVALSCRGVAHFAALAVGLLTLGVLTDVFDGIVARQLNISSEKLRRLDSAVDQVFWGLVLVATYLAWPGFFAQNAAKLWTLLGLEGLTYAVSYLKFRKEIATHSWGAKGWVLVSAAALIQILSTGNSGLLFNISFYLGVLSRVEIIAILLLLPRWTNDVPTCYHALRLRRNQPIRRYKLLNG</sequence>
<dbReference type="InterPro" id="IPR043130">
    <property type="entry name" value="CDP-OH_PTrfase_TM_dom"/>
</dbReference>
<reference evidence="2" key="1">
    <citation type="submission" date="2023-07" db="EMBL/GenBank/DDBJ databases">
        <authorList>
            <person name="Kim M.K."/>
        </authorList>
    </citation>
    <scope>NUCLEOTIDE SEQUENCE</scope>
    <source>
        <strain evidence="2">M29</strain>
    </source>
</reference>
<organism evidence="2 3">
    <name type="scientific">Hymenobacter mellowenesis</name>
    <dbReference type="NCBI Taxonomy" id="3063995"/>
    <lineage>
        <taxon>Bacteria</taxon>
        <taxon>Pseudomonadati</taxon>
        <taxon>Bacteroidota</taxon>
        <taxon>Cytophagia</taxon>
        <taxon>Cytophagales</taxon>
        <taxon>Hymenobacteraceae</taxon>
        <taxon>Hymenobacter</taxon>
    </lineage>
</organism>
<protein>
    <submittedName>
        <fullName evidence="2">CDP-alcohol phosphatidyltransferase family protein</fullName>
    </submittedName>
</protein>
<evidence type="ECO:0000313" key="2">
    <source>
        <dbReference type="EMBL" id="MDO7846300.1"/>
    </source>
</evidence>
<dbReference type="RefSeq" id="WP_305010989.1">
    <property type="nucleotide sequence ID" value="NZ_JAUQSX010000003.1"/>
</dbReference>
<feature type="transmembrane region" description="Helical" evidence="1">
    <location>
        <begin position="31"/>
        <end position="51"/>
    </location>
</feature>
<keyword evidence="1" id="KW-0472">Membrane</keyword>
<keyword evidence="1" id="KW-0812">Transmembrane</keyword>
<proteinExistence type="predicted"/>
<evidence type="ECO:0000313" key="3">
    <source>
        <dbReference type="Proteomes" id="UP001167796"/>
    </source>
</evidence>
<keyword evidence="3" id="KW-1185">Reference proteome</keyword>